<reference evidence="1 2" key="1">
    <citation type="submission" date="2024-07" db="EMBL/GenBank/DDBJ databases">
        <title>Enhanced genomic and transcriptomic resources for Trichinella pseudospiralis and T. spiralis underpin the discovery of pronounced molecular differences between stages and species.</title>
        <authorList>
            <person name="Pasi K.K."/>
            <person name="La Rosa G."/>
            <person name="Gomez-Morales M.A."/>
            <person name="Tosini F."/>
            <person name="Sumanam S."/>
            <person name="Young N.D."/>
            <person name="Chang B.C."/>
            <person name="Robin G.B."/>
        </authorList>
    </citation>
    <scope>NUCLEOTIDE SEQUENCE [LARGE SCALE GENOMIC DNA]</scope>
    <source>
        <strain evidence="1">ISS534</strain>
    </source>
</reference>
<dbReference type="EMBL" id="JBEUSY010000106">
    <property type="protein sequence ID" value="KAL1245174.1"/>
    <property type="molecule type" value="Genomic_DNA"/>
</dbReference>
<evidence type="ECO:0000313" key="2">
    <source>
        <dbReference type="Proteomes" id="UP001558632"/>
    </source>
</evidence>
<organism evidence="1 2">
    <name type="scientific">Trichinella spiralis</name>
    <name type="common">Trichina worm</name>
    <dbReference type="NCBI Taxonomy" id="6334"/>
    <lineage>
        <taxon>Eukaryota</taxon>
        <taxon>Metazoa</taxon>
        <taxon>Ecdysozoa</taxon>
        <taxon>Nematoda</taxon>
        <taxon>Enoplea</taxon>
        <taxon>Dorylaimia</taxon>
        <taxon>Trichinellida</taxon>
        <taxon>Trichinellidae</taxon>
        <taxon>Trichinella</taxon>
    </lineage>
</organism>
<dbReference type="Proteomes" id="UP001558632">
    <property type="component" value="Unassembled WGS sequence"/>
</dbReference>
<sequence length="118" mass="13509">MYDCVLNSNSSLVAILANFHHCFRQTETTPEKSKQASFGEIITLRDVNCRLETIWLITMRKAAKITLARLAHCSGMIDGFPLNMQQRADGKLQADRTEQFKKQFLVELNIFQNSTLSR</sequence>
<gene>
    <name evidence="1" type="ORF">TSPI_00191</name>
</gene>
<protein>
    <submittedName>
        <fullName evidence="1">ATP synthase gamma chain</fullName>
    </submittedName>
</protein>
<proteinExistence type="predicted"/>
<keyword evidence="2" id="KW-1185">Reference proteome</keyword>
<name>A0ABR3L0F2_TRISP</name>
<accession>A0ABR3L0F2</accession>
<evidence type="ECO:0000313" key="1">
    <source>
        <dbReference type="EMBL" id="KAL1245174.1"/>
    </source>
</evidence>
<comment type="caution">
    <text evidence="1">The sequence shown here is derived from an EMBL/GenBank/DDBJ whole genome shotgun (WGS) entry which is preliminary data.</text>
</comment>